<dbReference type="AlphaFoldDB" id="A0A9D1U8P2"/>
<dbReference type="CDD" id="cd12912">
    <property type="entry name" value="PDC2_MCP_like"/>
    <property type="match status" value="1"/>
</dbReference>
<dbReference type="SMART" id="SM00448">
    <property type="entry name" value="REC"/>
    <property type="match status" value="2"/>
</dbReference>
<dbReference type="Gene3D" id="3.30.450.20">
    <property type="entry name" value="PAS domain"/>
    <property type="match status" value="2"/>
</dbReference>
<keyword evidence="3 6" id="KW-0597">Phosphoprotein</keyword>
<dbReference type="Gene3D" id="3.30.565.10">
    <property type="entry name" value="Histidine kinase-like ATPase, C-terminal domain"/>
    <property type="match status" value="1"/>
</dbReference>
<organism evidence="10 11">
    <name type="scientific">Candidatus Bilophila faecipullorum</name>
    <dbReference type="NCBI Taxonomy" id="2838482"/>
    <lineage>
        <taxon>Bacteria</taxon>
        <taxon>Pseudomonadati</taxon>
        <taxon>Thermodesulfobacteriota</taxon>
        <taxon>Desulfovibrionia</taxon>
        <taxon>Desulfovibrionales</taxon>
        <taxon>Desulfovibrionaceae</taxon>
        <taxon>Bilophila</taxon>
    </lineage>
</organism>
<dbReference type="Pfam" id="PF02518">
    <property type="entry name" value="HATPase_c"/>
    <property type="match status" value="1"/>
</dbReference>
<evidence type="ECO:0000259" key="8">
    <source>
        <dbReference type="PROSITE" id="PS50109"/>
    </source>
</evidence>
<dbReference type="Gene3D" id="3.40.50.2300">
    <property type="match status" value="2"/>
</dbReference>
<evidence type="ECO:0000256" key="1">
    <source>
        <dbReference type="ARBA" id="ARBA00000085"/>
    </source>
</evidence>
<dbReference type="EC" id="2.7.13.3" evidence="2"/>
<dbReference type="SUPFAM" id="SSF52172">
    <property type="entry name" value="CheY-like"/>
    <property type="match status" value="2"/>
</dbReference>
<dbReference type="Pfam" id="PF00512">
    <property type="entry name" value="HisKA"/>
    <property type="match status" value="1"/>
</dbReference>
<dbReference type="GO" id="GO:0009927">
    <property type="term" value="F:histidine phosphotransfer kinase activity"/>
    <property type="evidence" value="ECO:0007669"/>
    <property type="project" value="TreeGrafter"/>
</dbReference>
<feature type="transmembrane region" description="Helical" evidence="7">
    <location>
        <begin position="282"/>
        <end position="306"/>
    </location>
</feature>
<keyword evidence="7" id="KW-0472">Membrane</keyword>
<dbReference type="EMBL" id="DXGI01000022">
    <property type="protein sequence ID" value="HIW77641.1"/>
    <property type="molecule type" value="Genomic_DNA"/>
</dbReference>
<accession>A0A9D1U8P2</accession>
<dbReference type="InterPro" id="IPR004358">
    <property type="entry name" value="Sig_transdc_His_kin-like_C"/>
</dbReference>
<dbReference type="PROSITE" id="PS50109">
    <property type="entry name" value="HIS_KIN"/>
    <property type="match status" value="1"/>
</dbReference>
<feature type="transmembrane region" description="Helical" evidence="7">
    <location>
        <begin position="12"/>
        <end position="33"/>
    </location>
</feature>
<dbReference type="SUPFAM" id="SSF47384">
    <property type="entry name" value="Homodimeric domain of signal transducing histidine kinase"/>
    <property type="match status" value="1"/>
</dbReference>
<comment type="catalytic activity">
    <reaction evidence="1">
        <text>ATP + protein L-histidine = ADP + protein N-phospho-L-histidine.</text>
        <dbReference type="EC" id="2.7.13.3"/>
    </reaction>
</comment>
<dbReference type="InterPro" id="IPR005467">
    <property type="entry name" value="His_kinase_dom"/>
</dbReference>
<evidence type="ECO:0000259" key="9">
    <source>
        <dbReference type="PROSITE" id="PS50110"/>
    </source>
</evidence>
<feature type="domain" description="Response regulatory" evidence="9">
    <location>
        <begin position="713"/>
        <end position="833"/>
    </location>
</feature>
<dbReference type="Proteomes" id="UP000824264">
    <property type="component" value="Unassembled WGS sequence"/>
</dbReference>
<reference evidence="10" key="1">
    <citation type="journal article" date="2021" name="PeerJ">
        <title>Extensive microbial diversity within the chicken gut microbiome revealed by metagenomics and culture.</title>
        <authorList>
            <person name="Gilroy R."/>
            <person name="Ravi A."/>
            <person name="Getino M."/>
            <person name="Pursley I."/>
            <person name="Horton D.L."/>
            <person name="Alikhan N.F."/>
            <person name="Baker D."/>
            <person name="Gharbi K."/>
            <person name="Hall N."/>
            <person name="Watson M."/>
            <person name="Adriaenssens E.M."/>
            <person name="Foster-Nyarko E."/>
            <person name="Jarju S."/>
            <person name="Secka A."/>
            <person name="Antonio M."/>
            <person name="Oren A."/>
            <person name="Chaudhuri R.R."/>
            <person name="La Ragione R."/>
            <person name="Hildebrand F."/>
            <person name="Pallen M.J."/>
        </authorList>
    </citation>
    <scope>NUCLEOTIDE SEQUENCE</scope>
    <source>
        <strain evidence="10">ChiSxjej5B17-1746</strain>
    </source>
</reference>
<sequence length="989" mass="109879">MTFSLAAFRSNRYVLAAILGSAALVLFLALSFIQNVQKSLWRNAVRNLLETTVQGANGLGTALQKDMDVLAAFAQDLRGINADDPEQIHKKLVAFSRFGTRIIFATKEGGYQATQSSPLPLPPAVEKVLEKPQTAGGVIEPHIHPITGRRVLSVYVPVVVQGGNRALLLMSTPIEKLYGHYSPAFYGNQGYSYVVDEHGGIVLRSIHHLSNKTFVNVFDILQHNQSRNADKLKEKMREGKTGALLLENDERDVLLCYTPLNINDWYFLSVIPKNVIMRDANAILQSAFVLCLAMAACLLFIVNVYLRTNEKYTNEAQYRQAIVSEAYLALSFNITRNRLEAVLCSQSPGFSASAQGLSSLDGFAESWARERVLPEDREAFLSHMERDGFLAAYARGEKEDECEYRLRSEAGDLVYIRQSLLLTEDQGTGEIWGLLVAKDVTENKLKEKQYTEALVAAYENADQASKAKSEFLSCMSHDIRTPMNGVIGMTAIALANLHDAERVRDCLHKISRSSEHLLSLINEVLDMSKIESGKLSLAESEMNLAELVENLLTMIRPSLEEKRHTFEVLLGNLAHEDVIGDPLRIQQVFTNVMSNAVKYTPEGGTIHFRIREHYNEPSNYAQFQFEIEDNGMGMDEAFQKRLFTPFERADNARLNNIPGTGLGMAITQSIVRLMGGEIKVDSELGKGTKCTITLNLKLQDKREHSTHGLEGLRVLIVDDDPDTCENICLILDKAGLKSEWASSGMEGIARVRAAQERDEGYCALLVDWKMPGMDGLETVRRIRAEIGGSMPIIILSSYDWTDIEAEALGAGVNAFLAKPLFRSRLLYLLKKLVSPSGTEGEHGLLPAGTDFSDMNVLLVEDNDLNMEIAREIIGLTGARVEEAENGQAAVEKVRLSPEFYYNMIFMDIQMPVMNGYEAARAIRALPREDVADLPVIAMTADAFAEDIQKAHDAGMDGHIAKPLDFDLLYTMMAKWLSLHRGGVSPKDKP</sequence>
<proteinExistence type="predicted"/>
<reference evidence="10" key="2">
    <citation type="submission" date="2021-04" db="EMBL/GenBank/DDBJ databases">
        <authorList>
            <person name="Gilroy R."/>
        </authorList>
    </citation>
    <scope>NUCLEOTIDE SEQUENCE</scope>
    <source>
        <strain evidence="10">ChiSxjej5B17-1746</strain>
    </source>
</reference>
<keyword evidence="5" id="KW-0418">Kinase</keyword>
<dbReference type="Gene3D" id="1.10.287.130">
    <property type="match status" value="1"/>
</dbReference>
<dbReference type="CDD" id="cd17546">
    <property type="entry name" value="REC_hyHK_CKI1_RcsC-like"/>
    <property type="match status" value="2"/>
</dbReference>
<dbReference type="FunFam" id="3.30.565.10:FF:000010">
    <property type="entry name" value="Sensor histidine kinase RcsC"/>
    <property type="match status" value="1"/>
</dbReference>
<dbReference type="SMART" id="SM00387">
    <property type="entry name" value="HATPase_c"/>
    <property type="match status" value="1"/>
</dbReference>
<evidence type="ECO:0000256" key="5">
    <source>
        <dbReference type="ARBA" id="ARBA00022777"/>
    </source>
</evidence>
<evidence type="ECO:0000256" key="7">
    <source>
        <dbReference type="SAM" id="Phobius"/>
    </source>
</evidence>
<feature type="modified residue" description="4-aspartylphosphate" evidence="6">
    <location>
        <position position="767"/>
    </location>
</feature>
<dbReference type="PROSITE" id="PS50110">
    <property type="entry name" value="RESPONSE_REGULATORY"/>
    <property type="match status" value="2"/>
</dbReference>
<dbReference type="PRINTS" id="PR00344">
    <property type="entry name" value="BCTRLSENSOR"/>
</dbReference>
<feature type="modified residue" description="4-aspartylphosphate" evidence="6">
    <location>
        <position position="907"/>
    </location>
</feature>
<evidence type="ECO:0000313" key="10">
    <source>
        <dbReference type="EMBL" id="HIW77641.1"/>
    </source>
</evidence>
<dbReference type="InterPro" id="IPR001789">
    <property type="entry name" value="Sig_transdc_resp-reg_receiver"/>
</dbReference>
<dbReference type="PANTHER" id="PTHR43047">
    <property type="entry name" value="TWO-COMPONENT HISTIDINE PROTEIN KINASE"/>
    <property type="match status" value="1"/>
</dbReference>
<name>A0A9D1U8P2_9BACT</name>
<feature type="domain" description="Response regulatory" evidence="9">
    <location>
        <begin position="855"/>
        <end position="976"/>
    </location>
</feature>
<dbReference type="InterPro" id="IPR036097">
    <property type="entry name" value="HisK_dim/P_sf"/>
</dbReference>
<dbReference type="GO" id="GO:0000155">
    <property type="term" value="F:phosphorelay sensor kinase activity"/>
    <property type="evidence" value="ECO:0007669"/>
    <property type="project" value="InterPro"/>
</dbReference>
<dbReference type="GO" id="GO:0005886">
    <property type="term" value="C:plasma membrane"/>
    <property type="evidence" value="ECO:0007669"/>
    <property type="project" value="TreeGrafter"/>
</dbReference>
<evidence type="ECO:0000256" key="3">
    <source>
        <dbReference type="ARBA" id="ARBA00022553"/>
    </source>
</evidence>
<dbReference type="InterPro" id="IPR003594">
    <property type="entry name" value="HATPase_dom"/>
</dbReference>
<protein>
    <recommendedName>
        <fullName evidence="2">histidine kinase</fullName>
        <ecNumber evidence="2">2.7.13.3</ecNumber>
    </recommendedName>
</protein>
<keyword evidence="4" id="KW-0808">Transferase</keyword>
<gene>
    <name evidence="10" type="ORF">H9874_00640</name>
</gene>
<evidence type="ECO:0000256" key="4">
    <source>
        <dbReference type="ARBA" id="ARBA00022679"/>
    </source>
</evidence>
<dbReference type="SUPFAM" id="SSF55874">
    <property type="entry name" value="ATPase domain of HSP90 chaperone/DNA topoisomerase II/histidine kinase"/>
    <property type="match status" value="1"/>
</dbReference>
<comment type="caution">
    <text evidence="10">The sequence shown here is derived from an EMBL/GenBank/DDBJ whole genome shotgun (WGS) entry which is preliminary data.</text>
</comment>
<evidence type="ECO:0000256" key="6">
    <source>
        <dbReference type="PROSITE-ProRule" id="PRU00169"/>
    </source>
</evidence>
<evidence type="ECO:0000313" key="11">
    <source>
        <dbReference type="Proteomes" id="UP000824264"/>
    </source>
</evidence>
<dbReference type="PANTHER" id="PTHR43047:SF72">
    <property type="entry name" value="OSMOSENSING HISTIDINE PROTEIN KINASE SLN1"/>
    <property type="match status" value="1"/>
</dbReference>
<dbReference type="Pfam" id="PF00072">
    <property type="entry name" value="Response_reg"/>
    <property type="match status" value="2"/>
</dbReference>
<keyword evidence="7" id="KW-1133">Transmembrane helix</keyword>
<dbReference type="InterPro" id="IPR036890">
    <property type="entry name" value="HATPase_C_sf"/>
</dbReference>
<keyword evidence="7" id="KW-0812">Transmembrane</keyword>
<dbReference type="InterPro" id="IPR011006">
    <property type="entry name" value="CheY-like_superfamily"/>
</dbReference>
<feature type="domain" description="Histidine kinase" evidence="8">
    <location>
        <begin position="474"/>
        <end position="698"/>
    </location>
</feature>
<dbReference type="CDD" id="cd00082">
    <property type="entry name" value="HisKA"/>
    <property type="match status" value="1"/>
</dbReference>
<dbReference type="InterPro" id="IPR003661">
    <property type="entry name" value="HisK_dim/P_dom"/>
</dbReference>
<dbReference type="SMART" id="SM00388">
    <property type="entry name" value="HisKA"/>
    <property type="match status" value="1"/>
</dbReference>
<evidence type="ECO:0000256" key="2">
    <source>
        <dbReference type="ARBA" id="ARBA00012438"/>
    </source>
</evidence>